<dbReference type="PROSITE" id="PS50893">
    <property type="entry name" value="ABC_TRANSPORTER_2"/>
    <property type="match status" value="1"/>
</dbReference>
<sequence>MSLREVSKSFNGVTALKSVSLDLFPGEILGLVGDNGAGKSTLIKVLAGVHAPDSGRLVIGGRRIDFGAYNVRRARQLGIETVFQDRSLGEKQPLWRNTFLGRPIVNRFGFIRVAEQKTATLDVLQRHVGLRGVGISTDARVRTLSGGERQGLAIGRAMYFDSSIVILDEPTTALSLNEVEKVLTFVAGIVDRDKACIYISHNVSHVYRVAHRIVLMDRGEMVGEYLKKDLSPEELGVRLMGIQAGPGTGGP</sequence>
<gene>
    <name evidence="4" type="ORF">DSCO28_10330</name>
</gene>
<dbReference type="Gene3D" id="3.40.50.300">
    <property type="entry name" value="P-loop containing nucleotide triphosphate hydrolases"/>
    <property type="match status" value="1"/>
</dbReference>
<evidence type="ECO:0000313" key="4">
    <source>
        <dbReference type="EMBL" id="BBO80467.1"/>
    </source>
</evidence>
<dbReference type="CDD" id="cd03216">
    <property type="entry name" value="ABC_Carb_Monos_I"/>
    <property type="match status" value="1"/>
</dbReference>
<keyword evidence="1" id="KW-0547">Nucleotide-binding</keyword>
<keyword evidence="2" id="KW-0067">ATP-binding</keyword>
<organism evidence="4 5">
    <name type="scientific">Desulfosarcina ovata subsp. sediminis</name>
    <dbReference type="NCBI Taxonomy" id="885957"/>
    <lineage>
        <taxon>Bacteria</taxon>
        <taxon>Pseudomonadati</taxon>
        <taxon>Thermodesulfobacteriota</taxon>
        <taxon>Desulfobacteria</taxon>
        <taxon>Desulfobacterales</taxon>
        <taxon>Desulfosarcinaceae</taxon>
        <taxon>Desulfosarcina</taxon>
    </lineage>
</organism>
<reference evidence="4 5" key="1">
    <citation type="submission" date="2019-11" db="EMBL/GenBank/DDBJ databases">
        <title>Comparative genomics of hydrocarbon-degrading Desulfosarcina strains.</title>
        <authorList>
            <person name="Watanabe M."/>
            <person name="Kojima H."/>
            <person name="Fukui M."/>
        </authorList>
    </citation>
    <scope>NUCLEOTIDE SEQUENCE [LARGE SCALE GENOMIC DNA]</scope>
    <source>
        <strain evidence="4 5">28bB2T</strain>
    </source>
</reference>
<proteinExistence type="predicted"/>
<dbReference type="Proteomes" id="UP000425960">
    <property type="component" value="Chromosome"/>
</dbReference>
<name>A0A5K7ZKF8_9BACT</name>
<dbReference type="PANTHER" id="PTHR43790:SF8">
    <property type="entry name" value="SUGAR ABC TRANSPORTER ATP-BINDING PROTEIN"/>
    <property type="match status" value="1"/>
</dbReference>
<dbReference type="KEGG" id="dov:DSCO28_10330"/>
<dbReference type="SMART" id="SM00382">
    <property type="entry name" value="AAA"/>
    <property type="match status" value="1"/>
</dbReference>
<dbReference type="Pfam" id="PF00005">
    <property type="entry name" value="ABC_tran"/>
    <property type="match status" value="1"/>
</dbReference>
<dbReference type="PANTHER" id="PTHR43790">
    <property type="entry name" value="CARBOHYDRATE TRANSPORT ATP-BINDING PROTEIN MG119-RELATED"/>
    <property type="match status" value="1"/>
</dbReference>
<dbReference type="RefSeq" id="WP_231714061.1">
    <property type="nucleotide sequence ID" value="NZ_AP021876.1"/>
</dbReference>
<protein>
    <submittedName>
        <fullName evidence="4">Sugar ABC transporter ATPase</fullName>
    </submittedName>
</protein>
<evidence type="ECO:0000256" key="1">
    <source>
        <dbReference type="ARBA" id="ARBA00022741"/>
    </source>
</evidence>
<dbReference type="InterPro" id="IPR027417">
    <property type="entry name" value="P-loop_NTPase"/>
</dbReference>
<dbReference type="InterPro" id="IPR003439">
    <property type="entry name" value="ABC_transporter-like_ATP-bd"/>
</dbReference>
<dbReference type="InterPro" id="IPR003593">
    <property type="entry name" value="AAA+_ATPase"/>
</dbReference>
<evidence type="ECO:0000313" key="5">
    <source>
        <dbReference type="Proteomes" id="UP000425960"/>
    </source>
</evidence>
<evidence type="ECO:0000256" key="2">
    <source>
        <dbReference type="ARBA" id="ARBA00022840"/>
    </source>
</evidence>
<dbReference type="GO" id="GO:0005524">
    <property type="term" value="F:ATP binding"/>
    <property type="evidence" value="ECO:0007669"/>
    <property type="project" value="UniProtKB-KW"/>
</dbReference>
<feature type="domain" description="ABC transporter" evidence="3">
    <location>
        <begin position="1"/>
        <end position="243"/>
    </location>
</feature>
<dbReference type="InterPro" id="IPR050107">
    <property type="entry name" value="ABC_carbohydrate_import_ATPase"/>
</dbReference>
<accession>A0A5K7ZKF8</accession>
<dbReference type="EMBL" id="AP021876">
    <property type="protein sequence ID" value="BBO80467.1"/>
    <property type="molecule type" value="Genomic_DNA"/>
</dbReference>
<evidence type="ECO:0000259" key="3">
    <source>
        <dbReference type="PROSITE" id="PS50893"/>
    </source>
</evidence>
<dbReference type="GO" id="GO:0016887">
    <property type="term" value="F:ATP hydrolysis activity"/>
    <property type="evidence" value="ECO:0007669"/>
    <property type="project" value="InterPro"/>
</dbReference>
<dbReference type="SUPFAM" id="SSF52540">
    <property type="entry name" value="P-loop containing nucleoside triphosphate hydrolases"/>
    <property type="match status" value="1"/>
</dbReference>
<dbReference type="AlphaFoldDB" id="A0A5K7ZKF8"/>